<evidence type="ECO:0000256" key="1">
    <source>
        <dbReference type="ARBA" id="ARBA00004924"/>
    </source>
</evidence>
<comment type="pathway">
    <text evidence="1">Siderophore biosynthesis.</text>
</comment>
<dbReference type="AlphaFoldDB" id="A0A3M0CRB3"/>
<accession>A0A3M0CRB3</accession>
<dbReference type="Gene3D" id="1.10.510.40">
    <property type="match status" value="1"/>
</dbReference>
<dbReference type="EMBL" id="REFR01000009">
    <property type="protein sequence ID" value="RMB12094.1"/>
    <property type="molecule type" value="Genomic_DNA"/>
</dbReference>
<dbReference type="InterPro" id="IPR037455">
    <property type="entry name" value="LucA/IucC-like"/>
</dbReference>
<reference evidence="4 5" key="1">
    <citation type="submission" date="2018-10" db="EMBL/GenBank/DDBJ databases">
        <title>Genomic Encyclopedia of Archaeal and Bacterial Type Strains, Phase II (KMG-II): from individual species to whole genera.</title>
        <authorList>
            <person name="Goeker M."/>
        </authorList>
    </citation>
    <scope>NUCLEOTIDE SEQUENCE [LARGE SCALE GENOMIC DNA]</scope>
    <source>
        <strain evidence="4 5">DSM 25217</strain>
    </source>
</reference>
<dbReference type="OrthoDB" id="495728at2"/>
<evidence type="ECO:0000259" key="3">
    <source>
        <dbReference type="Pfam" id="PF06276"/>
    </source>
</evidence>
<dbReference type="Gene3D" id="3.30.310.280">
    <property type="match status" value="1"/>
</dbReference>
<comment type="caution">
    <text evidence="4">The sequence shown here is derived from an EMBL/GenBank/DDBJ whole genome shotgun (WGS) entry which is preliminary data.</text>
</comment>
<gene>
    <name evidence="4" type="ORF">BXY39_0584</name>
</gene>
<dbReference type="GO" id="GO:0019290">
    <property type="term" value="P:siderophore biosynthetic process"/>
    <property type="evidence" value="ECO:0007669"/>
    <property type="project" value="InterPro"/>
</dbReference>
<dbReference type="InParanoid" id="A0A3M0CRB3"/>
<evidence type="ECO:0000259" key="2">
    <source>
        <dbReference type="Pfam" id="PF04183"/>
    </source>
</evidence>
<evidence type="ECO:0000313" key="5">
    <source>
        <dbReference type="Proteomes" id="UP000271227"/>
    </source>
</evidence>
<sequence>MPGSEVAVAVQDAAPVGLSANEADAWDAVNRALVAKTISELSYEEAFAPTETGPGEHGGAVFELVLKSGVRYRFQAWRRIWTQLDIDAGTLCRVDAGGLHTPLSAAQFFLDAAAETEMTPATLATYLRELYSTCAADMRIAAVRQGLSVGDFLDMAPGSLQSMLSGHPKAPASKGRIGWGVDDFEMYAPEHGTVWPLTWLAVSRDHCRFSLKAGMDMSDLVDASLDTGERSRLEALMRARGLDPASYLPVPVHPWQWQNHLRTAYGDEIAAGRIVWLGPFGDRYRPQISLRTMTNEDRPGRLDVKLALTILNTSAYRGIPGKYIAIGPRLSAWLSGLCRRDPVLSSRNVQVLEEVAGAFYPHPAYDRIDGAPYQFQELLGVIWRENVFDDLGAGETAMLMATLMEEDDTGRPFISEIIARSGLEPDAWLERLFEAVLVPLYHLMCRYGIGTIAHGQNITLVLRDWVPSRLALKDFQGDFALVDMPLREWDDLDADILAALPRKPALHILHDLLTAHFVTVLRFISAGLARRDGYDEQRFYRICATVLARYRASHPDLRERFALFDILAPTVKRVCINRARFRIGYGDSPERPLPIVGTDLANPLHLCGADSAAHPSSTES</sequence>
<protein>
    <submittedName>
        <fullName evidence="4">Aerobactin synthase</fullName>
    </submittedName>
</protein>
<dbReference type="GO" id="GO:0016881">
    <property type="term" value="F:acid-amino acid ligase activity"/>
    <property type="evidence" value="ECO:0007669"/>
    <property type="project" value="UniProtKB-ARBA"/>
</dbReference>
<dbReference type="Proteomes" id="UP000271227">
    <property type="component" value="Unassembled WGS sequence"/>
</dbReference>
<dbReference type="PANTHER" id="PTHR34384">
    <property type="entry name" value="L-2,3-DIAMINOPROPANOATE--CITRATE LIGASE"/>
    <property type="match status" value="1"/>
</dbReference>
<dbReference type="InterPro" id="IPR007310">
    <property type="entry name" value="Aerobactin_biosyn_IucA/IucC_N"/>
</dbReference>
<dbReference type="RefSeq" id="WP_121937304.1">
    <property type="nucleotide sequence ID" value="NZ_REFR01000009.1"/>
</dbReference>
<name>A0A3M0CRB3_9PROT</name>
<keyword evidence="5" id="KW-1185">Reference proteome</keyword>
<dbReference type="PANTHER" id="PTHR34384:SF6">
    <property type="entry name" value="STAPHYLOFERRIN B SYNTHASE"/>
    <property type="match status" value="1"/>
</dbReference>
<proteinExistence type="predicted"/>
<dbReference type="Pfam" id="PF06276">
    <property type="entry name" value="FhuF"/>
    <property type="match status" value="1"/>
</dbReference>
<dbReference type="InterPro" id="IPR022770">
    <property type="entry name" value="IucA/IucC-like_C"/>
</dbReference>
<feature type="domain" description="Aerobactin siderophore biosynthesis IucA/IucC-like C-terminal" evidence="3">
    <location>
        <begin position="427"/>
        <end position="582"/>
    </location>
</feature>
<dbReference type="Gene3D" id="6.10.250.3370">
    <property type="match status" value="1"/>
</dbReference>
<evidence type="ECO:0000313" key="4">
    <source>
        <dbReference type="EMBL" id="RMB12094.1"/>
    </source>
</evidence>
<feature type="domain" description="Aerobactin siderophore biosynthesis IucA/IucC N-terminal" evidence="2">
    <location>
        <begin position="161"/>
        <end position="404"/>
    </location>
</feature>
<organism evidence="4 5">
    <name type="scientific">Eilatimonas milleporae</name>
    <dbReference type="NCBI Taxonomy" id="911205"/>
    <lineage>
        <taxon>Bacteria</taxon>
        <taxon>Pseudomonadati</taxon>
        <taxon>Pseudomonadota</taxon>
        <taxon>Alphaproteobacteria</taxon>
        <taxon>Kordiimonadales</taxon>
        <taxon>Kordiimonadaceae</taxon>
        <taxon>Eilatimonas</taxon>
    </lineage>
</organism>
<dbReference type="Pfam" id="PF04183">
    <property type="entry name" value="IucA_IucC"/>
    <property type="match status" value="1"/>
</dbReference>